<keyword evidence="12" id="KW-0472">Membrane</keyword>
<evidence type="ECO:0000256" key="11">
    <source>
        <dbReference type="ARBA" id="ARBA00023002"/>
    </source>
</evidence>
<dbReference type="Pfam" id="PF01180">
    <property type="entry name" value="DHO_dh"/>
    <property type="match status" value="1"/>
</dbReference>
<keyword evidence="10" id="KW-0665">Pyrimidine biosynthesis</keyword>
<accession>A0A438AII4</accession>
<dbReference type="SUPFAM" id="SSF51395">
    <property type="entry name" value="FMN-linked oxidoreductases"/>
    <property type="match status" value="1"/>
</dbReference>
<dbReference type="PANTHER" id="PTHR48109:SF4">
    <property type="entry name" value="DIHYDROOROTATE DEHYDROGENASE (QUINONE), MITOCHONDRIAL"/>
    <property type="match status" value="1"/>
</dbReference>
<dbReference type="PROSITE" id="PS00911">
    <property type="entry name" value="DHODEHASE_1"/>
    <property type="match status" value="1"/>
</dbReference>
<dbReference type="GO" id="GO:0044205">
    <property type="term" value="P:'de novo' UMP biosynthetic process"/>
    <property type="evidence" value="ECO:0007669"/>
    <property type="project" value="UniProtKB-UniPathway"/>
</dbReference>
<dbReference type="GO" id="GO:0005737">
    <property type="term" value="C:cytoplasm"/>
    <property type="evidence" value="ECO:0007669"/>
    <property type="project" value="InterPro"/>
</dbReference>
<dbReference type="GO" id="GO:0106430">
    <property type="term" value="F:dihydroorotate dehydrogenase (quinone) activity"/>
    <property type="evidence" value="ECO:0007669"/>
    <property type="project" value="UniProtKB-EC"/>
</dbReference>
<evidence type="ECO:0000256" key="6">
    <source>
        <dbReference type="ARBA" id="ARBA00012791"/>
    </source>
</evidence>
<evidence type="ECO:0000256" key="8">
    <source>
        <dbReference type="ARBA" id="ARBA00022630"/>
    </source>
</evidence>
<dbReference type="PANTHER" id="PTHR48109">
    <property type="entry name" value="DIHYDROOROTATE DEHYDROGENASE (QUINONE), MITOCHONDRIAL-RELATED"/>
    <property type="match status" value="1"/>
</dbReference>
<dbReference type="AlphaFoldDB" id="A0A438AII4"/>
<evidence type="ECO:0000259" key="15">
    <source>
        <dbReference type="Pfam" id="PF01180"/>
    </source>
</evidence>
<evidence type="ECO:0000256" key="10">
    <source>
        <dbReference type="ARBA" id="ARBA00022975"/>
    </source>
</evidence>
<keyword evidence="9" id="KW-0288">FMN</keyword>
<dbReference type="EC" id="1.3.5.2" evidence="6 14"/>
<dbReference type="InterPro" id="IPR005720">
    <property type="entry name" value="Dihydroorotate_DH_cat"/>
</dbReference>
<dbReference type="InterPro" id="IPR001295">
    <property type="entry name" value="Dihydroorotate_DH_CS"/>
</dbReference>
<evidence type="ECO:0000256" key="7">
    <source>
        <dbReference type="ARBA" id="ARBA00018366"/>
    </source>
</evidence>
<dbReference type="EMBL" id="RQXX01000002">
    <property type="protein sequence ID" value="RVV98448.1"/>
    <property type="molecule type" value="Genomic_DNA"/>
</dbReference>
<protein>
    <recommendedName>
        <fullName evidence="7 14">Dihydroorotate dehydrogenase (quinone)</fullName>
        <ecNumber evidence="6 14">1.3.5.2</ecNumber>
    </recommendedName>
</protein>
<keyword evidence="11 16" id="KW-0560">Oxidoreductase</keyword>
<keyword evidence="17" id="KW-1185">Reference proteome</keyword>
<sequence length="356" mass="36787">MSLRERVGLPVLHRLDPERAHAVALSALRAGLAPQPGPVTSPRLASRLAGLDLPNPVGLAAGFDKGAEAPHRLDRAGFGFLELGGVTPRAQPGNPAPRLWRLPADRAIINRFGFNNPGAQAVAERLARHAGPRRVPWGLNIGANRDSPDRAHDYAEVLRVLGPHVDFATVNVSSPNTAGLRQLQGADELGDLLAGVREANAGLSAPVPIFLKIAPDLDAAQISAIARVALDAGIAGVVATNTTTDRTGLKDPRANETGGLSGAPLFAPSTRVLARLSVETGGTLPLIGVGGVGSAADALAKIRAGASAVQLYSALIWGGLSLAARIAQELDGLLAAEGFATLAEAVGTDRDRWLRD</sequence>
<dbReference type="NCBIfam" id="NF003652">
    <property type="entry name" value="PRK05286.2-5"/>
    <property type="match status" value="1"/>
</dbReference>
<evidence type="ECO:0000256" key="1">
    <source>
        <dbReference type="ARBA" id="ARBA00001917"/>
    </source>
</evidence>
<evidence type="ECO:0000256" key="14">
    <source>
        <dbReference type="NCBIfam" id="TIGR01036"/>
    </source>
</evidence>
<organism evidence="16 17">
    <name type="scientific">Mesobaculum littorinae</name>
    <dbReference type="NCBI Taxonomy" id="2486419"/>
    <lineage>
        <taxon>Bacteria</taxon>
        <taxon>Pseudomonadati</taxon>
        <taxon>Pseudomonadota</taxon>
        <taxon>Alphaproteobacteria</taxon>
        <taxon>Rhodobacterales</taxon>
        <taxon>Roseobacteraceae</taxon>
        <taxon>Mesobaculum</taxon>
    </lineage>
</organism>
<evidence type="ECO:0000256" key="4">
    <source>
        <dbReference type="ARBA" id="ARBA00005161"/>
    </source>
</evidence>
<dbReference type="UniPathway" id="UPA00070">
    <property type="reaction ID" value="UER00946"/>
</dbReference>
<evidence type="ECO:0000256" key="2">
    <source>
        <dbReference type="ARBA" id="ARBA00003125"/>
    </source>
</evidence>
<name>A0A438AII4_9RHOB</name>
<evidence type="ECO:0000256" key="12">
    <source>
        <dbReference type="ARBA" id="ARBA00023136"/>
    </source>
</evidence>
<comment type="cofactor">
    <cofactor evidence="1">
        <name>FMN</name>
        <dbReference type="ChEBI" id="CHEBI:58210"/>
    </cofactor>
</comment>
<feature type="domain" description="Dihydroorotate dehydrogenase catalytic" evidence="15">
    <location>
        <begin position="44"/>
        <end position="333"/>
    </location>
</feature>
<dbReference type="Proteomes" id="UP000285908">
    <property type="component" value="Unassembled WGS sequence"/>
</dbReference>
<comment type="pathway">
    <text evidence="4">Pyrimidine metabolism; UMP biosynthesis via de novo pathway; orotate from (S)-dihydroorotate (quinone route): step 1/1.</text>
</comment>
<dbReference type="OrthoDB" id="9802377at2"/>
<dbReference type="RefSeq" id="WP_127905681.1">
    <property type="nucleotide sequence ID" value="NZ_RQXX01000002.1"/>
</dbReference>
<dbReference type="GO" id="GO:0006207">
    <property type="term" value="P:'de novo' pyrimidine nucleobase biosynthetic process"/>
    <property type="evidence" value="ECO:0007669"/>
    <property type="project" value="UniProtKB-UniRule"/>
</dbReference>
<reference evidence="16 17" key="1">
    <citation type="submission" date="2018-11" db="EMBL/GenBank/DDBJ databases">
        <title>Mesobaculum littorinae gen. nov., sp. nov., isolated from Littorina scabra that represents a novel genus of the order Rhodobacteraceae.</title>
        <authorList>
            <person name="Li F."/>
        </authorList>
    </citation>
    <scope>NUCLEOTIDE SEQUENCE [LARGE SCALE GENOMIC DNA]</scope>
    <source>
        <strain evidence="16 17">M0103</strain>
    </source>
</reference>
<dbReference type="PROSITE" id="PS00912">
    <property type="entry name" value="DHODEHASE_2"/>
    <property type="match status" value="1"/>
</dbReference>
<proteinExistence type="inferred from homology"/>
<comment type="function">
    <text evidence="2">Catalyzes the conversion of dihydroorotate to orotate with quinone as electron acceptor.</text>
</comment>
<gene>
    <name evidence="16" type="ORF">EKE94_05875</name>
</gene>
<dbReference type="CDD" id="cd04738">
    <property type="entry name" value="DHOD_2_like"/>
    <property type="match status" value="1"/>
</dbReference>
<dbReference type="InterPro" id="IPR005719">
    <property type="entry name" value="Dihydroorotate_DH_2"/>
</dbReference>
<keyword evidence="8" id="KW-0285">Flavoprotein</keyword>
<comment type="subcellular location">
    <subcellularLocation>
        <location evidence="3">Membrane</location>
    </subcellularLocation>
</comment>
<evidence type="ECO:0000256" key="5">
    <source>
        <dbReference type="ARBA" id="ARBA00005359"/>
    </source>
</evidence>
<evidence type="ECO:0000256" key="13">
    <source>
        <dbReference type="ARBA" id="ARBA00048639"/>
    </source>
</evidence>
<dbReference type="InterPro" id="IPR050074">
    <property type="entry name" value="DHO_dehydrogenase"/>
</dbReference>
<dbReference type="NCBIfam" id="TIGR01036">
    <property type="entry name" value="pyrD_sub2"/>
    <property type="match status" value="1"/>
</dbReference>
<evidence type="ECO:0000256" key="9">
    <source>
        <dbReference type="ARBA" id="ARBA00022643"/>
    </source>
</evidence>
<dbReference type="NCBIfam" id="NF003645">
    <property type="entry name" value="PRK05286.1-2"/>
    <property type="match status" value="1"/>
</dbReference>
<evidence type="ECO:0000313" key="17">
    <source>
        <dbReference type="Proteomes" id="UP000285908"/>
    </source>
</evidence>
<comment type="caution">
    <text evidence="16">The sequence shown here is derived from an EMBL/GenBank/DDBJ whole genome shotgun (WGS) entry which is preliminary data.</text>
</comment>
<comment type="similarity">
    <text evidence="5">Belongs to the dihydroorotate dehydrogenase family. Type 2 subfamily.</text>
</comment>
<dbReference type="GO" id="GO:0016020">
    <property type="term" value="C:membrane"/>
    <property type="evidence" value="ECO:0007669"/>
    <property type="project" value="UniProtKB-SubCell"/>
</dbReference>
<dbReference type="InterPro" id="IPR013785">
    <property type="entry name" value="Aldolase_TIM"/>
</dbReference>
<evidence type="ECO:0000256" key="3">
    <source>
        <dbReference type="ARBA" id="ARBA00004370"/>
    </source>
</evidence>
<evidence type="ECO:0000313" key="16">
    <source>
        <dbReference type="EMBL" id="RVV98448.1"/>
    </source>
</evidence>
<comment type="catalytic activity">
    <reaction evidence="13">
        <text>(S)-dihydroorotate + a quinone = orotate + a quinol</text>
        <dbReference type="Rhea" id="RHEA:30187"/>
        <dbReference type="ChEBI" id="CHEBI:24646"/>
        <dbReference type="ChEBI" id="CHEBI:30839"/>
        <dbReference type="ChEBI" id="CHEBI:30864"/>
        <dbReference type="ChEBI" id="CHEBI:132124"/>
        <dbReference type="EC" id="1.3.5.2"/>
    </reaction>
</comment>
<dbReference type="Gene3D" id="3.20.20.70">
    <property type="entry name" value="Aldolase class I"/>
    <property type="match status" value="1"/>
</dbReference>